<dbReference type="Pfam" id="PF02544">
    <property type="entry name" value="Steroid_dh"/>
    <property type="match status" value="1"/>
</dbReference>
<dbReference type="EMBL" id="HBFM01003143">
    <property type="protein sequence ID" value="CAD8765414.1"/>
    <property type="molecule type" value="Transcribed_RNA"/>
</dbReference>
<evidence type="ECO:0000256" key="1">
    <source>
        <dbReference type="ARBA" id="ARBA00004477"/>
    </source>
</evidence>
<feature type="transmembrane region" description="Helical" evidence="13">
    <location>
        <begin position="42"/>
        <end position="62"/>
    </location>
</feature>
<organism evidence="15">
    <name type="scientific">Polytomella parva</name>
    <dbReference type="NCBI Taxonomy" id="51329"/>
    <lineage>
        <taxon>Eukaryota</taxon>
        <taxon>Viridiplantae</taxon>
        <taxon>Chlorophyta</taxon>
        <taxon>core chlorophytes</taxon>
        <taxon>Chlorophyceae</taxon>
        <taxon>CS clade</taxon>
        <taxon>Chlamydomonadales</taxon>
        <taxon>Chlamydomonadaceae</taxon>
        <taxon>Polytomella</taxon>
    </lineage>
</organism>
<evidence type="ECO:0000256" key="4">
    <source>
        <dbReference type="ARBA" id="ARBA00022692"/>
    </source>
</evidence>
<evidence type="ECO:0000256" key="3">
    <source>
        <dbReference type="ARBA" id="ARBA00007742"/>
    </source>
</evidence>
<evidence type="ECO:0000256" key="6">
    <source>
        <dbReference type="ARBA" id="ARBA00022824"/>
    </source>
</evidence>
<keyword evidence="12 13" id="KW-0472">Membrane</keyword>
<keyword evidence="9 13" id="KW-1133">Transmembrane helix</keyword>
<keyword evidence="11" id="KW-0443">Lipid metabolism</keyword>
<evidence type="ECO:0000256" key="9">
    <source>
        <dbReference type="ARBA" id="ARBA00022989"/>
    </source>
</evidence>
<dbReference type="InterPro" id="IPR001104">
    <property type="entry name" value="3-oxo-5_a-steroid_4-DH_C"/>
</dbReference>
<keyword evidence="6" id="KW-0256">Endoplasmic reticulum</keyword>
<evidence type="ECO:0000256" key="13">
    <source>
        <dbReference type="SAM" id="Phobius"/>
    </source>
</evidence>
<evidence type="ECO:0000256" key="8">
    <source>
        <dbReference type="ARBA" id="ARBA00022857"/>
    </source>
</evidence>
<name>A0A7S0YE34_9CHLO</name>
<dbReference type="Gene3D" id="1.20.120.1630">
    <property type="match status" value="1"/>
</dbReference>
<comment type="subcellular location">
    <subcellularLocation>
        <location evidence="1">Endoplasmic reticulum membrane</location>
        <topology evidence="1">Multi-pass membrane protein</topology>
    </subcellularLocation>
    <subcellularLocation>
        <location evidence="2">Microsome membrane</location>
    </subcellularLocation>
</comment>
<proteinExistence type="inferred from homology"/>
<dbReference type="GO" id="GO:0003865">
    <property type="term" value="F:3-oxo-5-alpha-steroid 4-dehydrogenase activity"/>
    <property type="evidence" value="ECO:0007669"/>
    <property type="project" value="TreeGrafter"/>
</dbReference>
<evidence type="ECO:0000313" key="15">
    <source>
        <dbReference type="EMBL" id="CAD8765414.1"/>
    </source>
</evidence>
<evidence type="ECO:0000256" key="11">
    <source>
        <dbReference type="ARBA" id="ARBA00023098"/>
    </source>
</evidence>
<feature type="transmembrane region" description="Helical" evidence="13">
    <location>
        <begin position="135"/>
        <end position="153"/>
    </location>
</feature>
<sequence>MIIGSYSFIFLAPPVFITLFFKNAPYGRYSRNGWGFIVNAKLAWLTQEIPSLLVAAFLIFSSERPFYRHFSEPGSLLCTCFLVHYSYRSIYFPLMMRGSKGTPISVWMMSFAFCLINGFLQGWNLSKHAPTVWRFHHFVGLALWLFGWINVVVADRILRNLRKPGEIGVYRVPQGGLFRYVSAANYCSEVIEWSGFAIACASFPSTAFALFTFCNLAPRAIEHHKYYLQKIEDYPKDRKAFIPFLW</sequence>
<keyword evidence="10" id="KW-0560">Oxidoreductase</keyword>
<dbReference type="PANTHER" id="PTHR10556:SF57">
    <property type="entry name" value="3-OXO-5-ALPHA-STEROID 4-DEHYDROGENASE 1"/>
    <property type="match status" value="1"/>
</dbReference>
<dbReference type="GO" id="GO:0005789">
    <property type="term" value="C:endoplasmic reticulum membrane"/>
    <property type="evidence" value="ECO:0007669"/>
    <property type="project" value="UniProtKB-SubCell"/>
</dbReference>
<protein>
    <recommendedName>
        <fullName evidence="14">3-oxo-5-alpha-steroid 4-dehydrogenase C-terminal domain-containing protein</fullName>
    </recommendedName>
</protein>
<evidence type="ECO:0000259" key="14">
    <source>
        <dbReference type="Pfam" id="PF02544"/>
    </source>
</evidence>
<feature type="domain" description="3-oxo-5-alpha-steroid 4-dehydrogenase C-terminal" evidence="14">
    <location>
        <begin position="101"/>
        <end position="246"/>
    </location>
</feature>
<evidence type="ECO:0000256" key="2">
    <source>
        <dbReference type="ARBA" id="ARBA00004524"/>
    </source>
</evidence>
<dbReference type="GO" id="GO:0006694">
    <property type="term" value="P:steroid biosynthetic process"/>
    <property type="evidence" value="ECO:0007669"/>
    <property type="project" value="TreeGrafter"/>
</dbReference>
<feature type="transmembrane region" description="Helical" evidence="13">
    <location>
        <begin position="104"/>
        <end position="123"/>
    </location>
</feature>
<keyword evidence="5" id="KW-0221">Differentiation</keyword>
<keyword evidence="8" id="KW-0521">NADP</keyword>
<keyword evidence="7" id="KW-0492">Microsome</keyword>
<evidence type="ECO:0000256" key="7">
    <source>
        <dbReference type="ARBA" id="ARBA00022848"/>
    </source>
</evidence>
<dbReference type="PROSITE" id="PS50244">
    <property type="entry name" value="S5A_REDUCTASE"/>
    <property type="match status" value="1"/>
</dbReference>
<accession>A0A7S0YE34</accession>
<dbReference type="PANTHER" id="PTHR10556">
    <property type="entry name" value="3-OXO-5-ALPHA-STEROID 4-DEHYDROGENASE"/>
    <property type="match status" value="1"/>
</dbReference>
<keyword evidence="4 13" id="KW-0812">Transmembrane</keyword>
<feature type="transmembrane region" description="Helical" evidence="13">
    <location>
        <begin position="6"/>
        <end position="21"/>
    </location>
</feature>
<gene>
    <name evidence="15" type="ORF">PPAR00522_LOCUS1801</name>
</gene>
<evidence type="ECO:0000256" key="12">
    <source>
        <dbReference type="ARBA" id="ARBA00023136"/>
    </source>
</evidence>
<reference evidence="15" key="1">
    <citation type="submission" date="2021-01" db="EMBL/GenBank/DDBJ databases">
        <authorList>
            <person name="Corre E."/>
            <person name="Pelletier E."/>
            <person name="Niang G."/>
            <person name="Scheremetjew M."/>
            <person name="Finn R."/>
            <person name="Kale V."/>
            <person name="Holt S."/>
            <person name="Cochrane G."/>
            <person name="Meng A."/>
            <person name="Brown T."/>
            <person name="Cohen L."/>
        </authorList>
    </citation>
    <scope>NUCLEOTIDE SEQUENCE</scope>
    <source>
        <strain evidence="15">SAG 63-3</strain>
    </source>
</reference>
<dbReference type="AlphaFoldDB" id="A0A7S0YE34"/>
<comment type="similarity">
    <text evidence="3">Belongs to the steroid 5-alpha reductase family.</text>
</comment>
<evidence type="ECO:0000256" key="10">
    <source>
        <dbReference type="ARBA" id="ARBA00023002"/>
    </source>
</evidence>
<evidence type="ECO:0000256" key="5">
    <source>
        <dbReference type="ARBA" id="ARBA00022782"/>
    </source>
</evidence>
<dbReference type="GO" id="GO:0030154">
    <property type="term" value="P:cell differentiation"/>
    <property type="evidence" value="ECO:0007669"/>
    <property type="project" value="UniProtKB-KW"/>
</dbReference>
<dbReference type="FunFam" id="1.20.120.1630:FF:000014">
    <property type="entry name" value="Steroid 5-alpha reductase, putative"/>
    <property type="match status" value="1"/>
</dbReference>
<dbReference type="InterPro" id="IPR039357">
    <property type="entry name" value="SRD5A/TECR"/>
</dbReference>